<dbReference type="STRING" id="690879.TSACC_2849"/>
<accession>A0A146G488</accession>
<reference evidence="3" key="1">
    <citation type="journal article" date="2017" name="Genome Announc.">
        <title>Draft Genome Sequence of Terrimicrobium sacchariphilum NM-5T, a Facultative Anaerobic Soil Bacterium of the Class Spartobacteria.</title>
        <authorList>
            <person name="Qiu Y.L."/>
            <person name="Tourlousse D.M."/>
            <person name="Matsuura N."/>
            <person name="Ohashi A."/>
            <person name="Sekiguchi Y."/>
        </authorList>
    </citation>
    <scope>NUCLEOTIDE SEQUENCE [LARGE SCALE GENOMIC DNA]</scope>
    <source>
        <strain evidence="3">NM-5</strain>
    </source>
</reference>
<name>A0A146G488_TERSA</name>
<evidence type="ECO:0000313" key="3">
    <source>
        <dbReference type="Proteomes" id="UP000076023"/>
    </source>
</evidence>
<dbReference type="EMBL" id="BDCO01000002">
    <property type="protein sequence ID" value="GAT32450.1"/>
    <property type="molecule type" value="Genomic_DNA"/>
</dbReference>
<keyword evidence="3" id="KW-1185">Reference proteome</keyword>
<gene>
    <name evidence="2" type="ORF">TSACC_2849</name>
</gene>
<keyword evidence="1" id="KW-0812">Transmembrane</keyword>
<evidence type="ECO:0000256" key="1">
    <source>
        <dbReference type="SAM" id="Phobius"/>
    </source>
</evidence>
<organism evidence="2 3">
    <name type="scientific">Terrimicrobium sacchariphilum</name>
    <dbReference type="NCBI Taxonomy" id="690879"/>
    <lineage>
        <taxon>Bacteria</taxon>
        <taxon>Pseudomonadati</taxon>
        <taxon>Verrucomicrobiota</taxon>
        <taxon>Terrimicrobiia</taxon>
        <taxon>Terrimicrobiales</taxon>
        <taxon>Terrimicrobiaceae</taxon>
        <taxon>Terrimicrobium</taxon>
    </lineage>
</organism>
<dbReference type="AlphaFoldDB" id="A0A146G488"/>
<dbReference type="Proteomes" id="UP000076023">
    <property type="component" value="Unassembled WGS sequence"/>
</dbReference>
<sequence length="107" mass="12224">MSPDSHLSEPQPRGRRWIRLVWILLALYLASYAVLRVSHIYVHSTGMYRDGVRHSITSARAAPVISVPAYGALLLHYPLKATEEIYWNEVAGKLFLDVTVKRADRQH</sequence>
<proteinExistence type="predicted"/>
<keyword evidence="1" id="KW-0472">Membrane</keyword>
<evidence type="ECO:0000313" key="2">
    <source>
        <dbReference type="EMBL" id="GAT32450.1"/>
    </source>
</evidence>
<comment type="caution">
    <text evidence="2">The sequence shown here is derived from an EMBL/GenBank/DDBJ whole genome shotgun (WGS) entry which is preliminary data.</text>
</comment>
<dbReference type="RefSeq" id="WP_075078282.1">
    <property type="nucleotide sequence ID" value="NZ_BDCO01000002.1"/>
</dbReference>
<feature type="transmembrane region" description="Helical" evidence="1">
    <location>
        <begin position="61"/>
        <end position="79"/>
    </location>
</feature>
<protein>
    <submittedName>
        <fullName evidence="2">Uncharacterized protein</fullName>
    </submittedName>
</protein>
<feature type="transmembrane region" description="Helical" evidence="1">
    <location>
        <begin position="20"/>
        <end position="41"/>
    </location>
</feature>
<dbReference type="InParanoid" id="A0A146G488"/>
<keyword evidence="1" id="KW-1133">Transmembrane helix</keyword>